<proteinExistence type="predicted"/>
<dbReference type="AlphaFoldDB" id="A0A915JQM3"/>
<evidence type="ECO:0000313" key="1">
    <source>
        <dbReference type="Proteomes" id="UP000887565"/>
    </source>
</evidence>
<reference evidence="2" key="1">
    <citation type="submission" date="2022-11" db="UniProtKB">
        <authorList>
            <consortium name="WormBaseParasite"/>
        </authorList>
    </citation>
    <scope>IDENTIFICATION</scope>
</reference>
<sequence length="83" mass="9271">MIKILLSMWGDMGSVESTSEASTDYCPQHISKNYSTSFSSDKDKNCDFLCGFSTEANSMDAVTVHKKSSLILDNYSTSWILDR</sequence>
<dbReference type="Proteomes" id="UP000887565">
    <property type="component" value="Unplaced"/>
</dbReference>
<organism evidence="1 2">
    <name type="scientific">Romanomermis culicivorax</name>
    <name type="common">Nematode worm</name>
    <dbReference type="NCBI Taxonomy" id="13658"/>
    <lineage>
        <taxon>Eukaryota</taxon>
        <taxon>Metazoa</taxon>
        <taxon>Ecdysozoa</taxon>
        <taxon>Nematoda</taxon>
        <taxon>Enoplea</taxon>
        <taxon>Dorylaimia</taxon>
        <taxon>Mermithida</taxon>
        <taxon>Mermithoidea</taxon>
        <taxon>Mermithidae</taxon>
        <taxon>Romanomermis</taxon>
    </lineage>
</organism>
<accession>A0A915JQM3</accession>
<dbReference type="WBParaSite" id="nRc.2.0.1.t28505-RA">
    <property type="protein sequence ID" value="nRc.2.0.1.t28505-RA"/>
    <property type="gene ID" value="nRc.2.0.1.g28505"/>
</dbReference>
<name>A0A915JQM3_ROMCU</name>
<protein>
    <submittedName>
        <fullName evidence="2">Uncharacterized protein</fullName>
    </submittedName>
</protein>
<evidence type="ECO:0000313" key="2">
    <source>
        <dbReference type="WBParaSite" id="nRc.2.0.1.t28505-RA"/>
    </source>
</evidence>
<keyword evidence="1" id="KW-1185">Reference proteome</keyword>